<accession>A0A8T2TN36</accession>
<keyword evidence="3" id="KW-1185">Reference proteome</keyword>
<feature type="compositionally biased region" description="Basic and acidic residues" evidence="1">
    <location>
        <begin position="70"/>
        <end position="84"/>
    </location>
</feature>
<gene>
    <name evidence="2" type="ORF">KP509_11G023100</name>
</gene>
<dbReference type="Proteomes" id="UP000825935">
    <property type="component" value="Chromosome 11"/>
</dbReference>
<evidence type="ECO:0000313" key="2">
    <source>
        <dbReference type="EMBL" id="KAH7424767.1"/>
    </source>
</evidence>
<organism evidence="2 3">
    <name type="scientific">Ceratopteris richardii</name>
    <name type="common">Triangle waterfern</name>
    <dbReference type="NCBI Taxonomy" id="49495"/>
    <lineage>
        <taxon>Eukaryota</taxon>
        <taxon>Viridiplantae</taxon>
        <taxon>Streptophyta</taxon>
        <taxon>Embryophyta</taxon>
        <taxon>Tracheophyta</taxon>
        <taxon>Polypodiopsida</taxon>
        <taxon>Polypodiidae</taxon>
        <taxon>Polypodiales</taxon>
        <taxon>Pteridineae</taxon>
        <taxon>Pteridaceae</taxon>
        <taxon>Parkerioideae</taxon>
        <taxon>Ceratopteris</taxon>
    </lineage>
</organism>
<feature type="region of interest" description="Disordered" evidence="1">
    <location>
        <begin position="65"/>
        <end position="84"/>
    </location>
</feature>
<comment type="caution">
    <text evidence="2">The sequence shown here is derived from an EMBL/GenBank/DDBJ whole genome shotgun (WGS) entry which is preliminary data.</text>
</comment>
<evidence type="ECO:0000313" key="3">
    <source>
        <dbReference type="Proteomes" id="UP000825935"/>
    </source>
</evidence>
<reference evidence="2" key="1">
    <citation type="submission" date="2021-08" db="EMBL/GenBank/DDBJ databases">
        <title>WGS assembly of Ceratopteris richardii.</title>
        <authorList>
            <person name="Marchant D.B."/>
            <person name="Chen G."/>
            <person name="Jenkins J."/>
            <person name="Shu S."/>
            <person name="Leebens-Mack J."/>
            <person name="Grimwood J."/>
            <person name="Schmutz J."/>
            <person name="Soltis P."/>
            <person name="Soltis D."/>
            <person name="Chen Z.-H."/>
        </authorList>
    </citation>
    <scope>NUCLEOTIDE SEQUENCE</scope>
    <source>
        <strain evidence="2">Whitten #5841</strain>
        <tissue evidence="2">Leaf</tissue>
    </source>
</reference>
<proteinExistence type="predicted"/>
<name>A0A8T2TN36_CERRI</name>
<dbReference type="AlphaFoldDB" id="A0A8T2TN36"/>
<protein>
    <submittedName>
        <fullName evidence="2">Uncharacterized protein</fullName>
    </submittedName>
</protein>
<dbReference type="EMBL" id="CM035416">
    <property type="protein sequence ID" value="KAH7424767.1"/>
    <property type="molecule type" value="Genomic_DNA"/>
</dbReference>
<sequence length="107" mass="12617">MREADARRSEEGCRSFLAVVELHESKEPSPESGVHPQEQNVAGVRRKKLIRYHVGRRHWRTMHRRSCRRIHQDQEDTRRGTHKEDDPLYYACEGVVIYTCNQLSTDS</sequence>
<evidence type="ECO:0000256" key="1">
    <source>
        <dbReference type="SAM" id="MobiDB-lite"/>
    </source>
</evidence>